<dbReference type="PANTHER" id="PTHR43214">
    <property type="entry name" value="TWO-COMPONENT RESPONSE REGULATOR"/>
    <property type="match status" value="1"/>
</dbReference>
<evidence type="ECO:0000259" key="8">
    <source>
        <dbReference type="PROSITE" id="PS50110"/>
    </source>
</evidence>
<protein>
    <submittedName>
        <fullName evidence="9">Two component LuxR family transcriptional regulator</fullName>
    </submittedName>
</protein>
<dbReference type="PROSITE" id="PS50043">
    <property type="entry name" value="HTH_LUXR_2"/>
    <property type="match status" value="1"/>
</dbReference>
<evidence type="ECO:0000256" key="1">
    <source>
        <dbReference type="ARBA" id="ARBA00004496"/>
    </source>
</evidence>
<dbReference type="PRINTS" id="PR00038">
    <property type="entry name" value="HTHLUXR"/>
</dbReference>
<evidence type="ECO:0000256" key="5">
    <source>
        <dbReference type="ARBA" id="ARBA00023163"/>
    </source>
</evidence>
<dbReference type="Gene3D" id="3.40.50.2300">
    <property type="match status" value="1"/>
</dbReference>
<dbReference type="PANTHER" id="PTHR43214:SF40">
    <property type="entry name" value="TRANSCRIPTIONAL REGULATORY PROTEIN LNRK"/>
    <property type="match status" value="1"/>
</dbReference>
<keyword evidence="2 6" id="KW-0597">Phosphoprotein</keyword>
<evidence type="ECO:0000256" key="4">
    <source>
        <dbReference type="ARBA" id="ARBA00023125"/>
    </source>
</evidence>
<dbReference type="GO" id="GO:0005737">
    <property type="term" value="C:cytoplasm"/>
    <property type="evidence" value="ECO:0007669"/>
    <property type="project" value="UniProtKB-SubCell"/>
</dbReference>
<evidence type="ECO:0000256" key="6">
    <source>
        <dbReference type="PROSITE-ProRule" id="PRU00169"/>
    </source>
</evidence>
<dbReference type="GO" id="GO:0000160">
    <property type="term" value="P:phosphorelay signal transduction system"/>
    <property type="evidence" value="ECO:0007669"/>
    <property type="project" value="InterPro"/>
</dbReference>
<dbReference type="Proteomes" id="UP000032024">
    <property type="component" value="Chromosome"/>
</dbReference>
<dbReference type="PROSITE" id="PS50110">
    <property type="entry name" value="RESPONSE_REGULATORY"/>
    <property type="match status" value="1"/>
</dbReference>
<dbReference type="GO" id="GO:0006355">
    <property type="term" value="P:regulation of DNA-templated transcription"/>
    <property type="evidence" value="ECO:0007669"/>
    <property type="project" value="InterPro"/>
</dbReference>
<dbReference type="CDD" id="cd17535">
    <property type="entry name" value="REC_NarL-like"/>
    <property type="match status" value="1"/>
</dbReference>
<dbReference type="GO" id="GO:0003677">
    <property type="term" value="F:DNA binding"/>
    <property type="evidence" value="ECO:0007669"/>
    <property type="project" value="UniProtKB-KW"/>
</dbReference>
<dbReference type="SMART" id="SM00421">
    <property type="entry name" value="HTH_LUXR"/>
    <property type="match status" value="1"/>
</dbReference>
<dbReference type="Pfam" id="PF00072">
    <property type="entry name" value="Response_reg"/>
    <property type="match status" value="1"/>
</dbReference>
<evidence type="ECO:0000313" key="10">
    <source>
        <dbReference type="Proteomes" id="UP000032024"/>
    </source>
</evidence>
<feature type="domain" description="Response regulatory" evidence="8">
    <location>
        <begin position="84"/>
        <end position="199"/>
    </location>
</feature>
<evidence type="ECO:0000259" key="7">
    <source>
        <dbReference type="PROSITE" id="PS50043"/>
    </source>
</evidence>
<feature type="domain" description="HTH luxR-type" evidence="7">
    <location>
        <begin position="224"/>
        <end position="289"/>
    </location>
</feature>
<dbReference type="SUPFAM" id="SSF46894">
    <property type="entry name" value="C-terminal effector domain of the bipartite response regulators"/>
    <property type="match status" value="1"/>
</dbReference>
<gene>
    <name evidence="9" type="ORF">SB48_HM08orf00586</name>
</gene>
<feature type="modified residue" description="4-aspartylphosphate" evidence="6">
    <location>
        <position position="135"/>
    </location>
</feature>
<dbReference type="InterPro" id="IPR016032">
    <property type="entry name" value="Sig_transdc_resp-reg_C-effctor"/>
</dbReference>
<keyword evidence="4" id="KW-0238">DNA-binding</keyword>
<dbReference type="InterPro" id="IPR000792">
    <property type="entry name" value="Tscrpt_reg_LuxR_C"/>
</dbReference>
<accession>A0AAN0WAP9</accession>
<reference evidence="10" key="1">
    <citation type="submission" date="2015-01" db="EMBL/GenBank/DDBJ databases">
        <title>Comparative genome analysis of Bacillus coagulans HM-08, Clostridium butyricum HM-68, Bacillus subtilis HM-66 and Bacillus paralicheniformis BL-09.</title>
        <authorList>
            <person name="Zhang H."/>
        </authorList>
    </citation>
    <scope>NUCLEOTIDE SEQUENCE [LARGE SCALE GENOMIC DNA]</scope>
    <source>
        <strain evidence="10">HM-08</strain>
    </source>
</reference>
<keyword evidence="10" id="KW-1185">Reference proteome</keyword>
<keyword evidence="3" id="KW-0805">Transcription regulation</keyword>
<sequence length="297" mass="34039">MYFISAQTPLLQIPKIPYHTIYHTLFFFLFQSIQSTRPHRKECSHKAERTKWKDKKQNVCQVQFSYNEKKKRRSRRGKRMEKIKIVIADDNSFIREGLKIILSSYEEFEVMATVGNGKEAAAYCRNQSVDIALLDVRMPEMNGVEAAKIIAAQTSAKPMILTTFDDDEYIVDALRNGARGYLLKNNDPEKIRDAIKSVYNGNSIFQDAVLDKIKSNLSGREPEPKIDLKKFTEREREIMSLIAKGFSNKEIAKTLYISEGTVANYITSIFGKTGLEHRTQIAVYYLTGKGNETWNPG</sequence>
<evidence type="ECO:0000256" key="2">
    <source>
        <dbReference type="ARBA" id="ARBA00022553"/>
    </source>
</evidence>
<proteinExistence type="predicted"/>
<dbReference type="InterPro" id="IPR001789">
    <property type="entry name" value="Sig_transdc_resp-reg_receiver"/>
</dbReference>
<dbReference type="SUPFAM" id="SSF52172">
    <property type="entry name" value="CheY-like"/>
    <property type="match status" value="1"/>
</dbReference>
<evidence type="ECO:0000313" key="9">
    <source>
        <dbReference type="EMBL" id="AJO21178.1"/>
    </source>
</evidence>
<keyword evidence="5" id="KW-0804">Transcription</keyword>
<organism evidence="9 10">
    <name type="scientific">Heyndrickxia coagulans</name>
    <name type="common">Weizmannia coagulans</name>
    <dbReference type="NCBI Taxonomy" id="1398"/>
    <lineage>
        <taxon>Bacteria</taxon>
        <taxon>Bacillati</taxon>
        <taxon>Bacillota</taxon>
        <taxon>Bacilli</taxon>
        <taxon>Bacillales</taxon>
        <taxon>Bacillaceae</taxon>
        <taxon>Heyndrickxia</taxon>
    </lineage>
</organism>
<dbReference type="PROSITE" id="PS00622">
    <property type="entry name" value="HTH_LUXR_1"/>
    <property type="match status" value="1"/>
</dbReference>
<dbReference type="AlphaFoldDB" id="A0AAN0WAP9"/>
<dbReference type="CDD" id="cd06170">
    <property type="entry name" value="LuxR_C_like"/>
    <property type="match status" value="1"/>
</dbReference>
<dbReference type="InterPro" id="IPR039420">
    <property type="entry name" value="WalR-like"/>
</dbReference>
<dbReference type="Pfam" id="PF00196">
    <property type="entry name" value="GerE"/>
    <property type="match status" value="1"/>
</dbReference>
<comment type="subcellular location">
    <subcellularLocation>
        <location evidence="1">Cytoplasm</location>
    </subcellularLocation>
</comment>
<evidence type="ECO:0000256" key="3">
    <source>
        <dbReference type="ARBA" id="ARBA00023015"/>
    </source>
</evidence>
<name>A0AAN0WAP9_HEYCO</name>
<dbReference type="InterPro" id="IPR011006">
    <property type="entry name" value="CheY-like_superfamily"/>
</dbReference>
<dbReference type="InterPro" id="IPR058245">
    <property type="entry name" value="NreC/VraR/RcsB-like_REC"/>
</dbReference>
<dbReference type="EMBL" id="CP010525">
    <property type="protein sequence ID" value="AJO21178.1"/>
    <property type="molecule type" value="Genomic_DNA"/>
</dbReference>
<dbReference type="SMART" id="SM00448">
    <property type="entry name" value="REC"/>
    <property type="match status" value="1"/>
</dbReference>